<accession>A0A934TMJ7</accession>
<reference evidence="3" key="2">
    <citation type="journal article" date="2020" name="Microorganisms">
        <title>Osmotic Adaptation and Compatible Solute Biosynthesis of Phototrophic Bacteria as Revealed from Genome Analyses.</title>
        <authorList>
            <person name="Imhoff J.F."/>
            <person name="Rahn T."/>
            <person name="Kunzel S."/>
            <person name="Keller A."/>
            <person name="Neulinger S.C."/>
        </authorList>
    </citation>
    <scope>NUCLEOTIDE SEQUENCE</scope>
    <source>
        <strain evidence="3">LMG 28126</strain>
    </source>
</reference>
<evidence type="ECO:0000256" key="2">
    <source>
        <dbReference type="SAM" id="Phobius"/>
    </source>
</evidence>
<dbReference type="Proteomes" id="UP000706333">
    <property type="component" value="Unassembled WGS sequence"/>
</dbReference>
<feature type="compositionally biased region" description="Basic residues" evidence="1">
    <location>
        <begin position="243"/>
        <end position="257"/>
    </location>
</feature>
<feature type="region of interest" description="Disordered" evidence="1">
    <location>
        <begin position="186"/>
        <end position="263"/>
    </location>
</feature>
<gene>
    <name evidence="3" type="ORF">CCR87_11420</name>
</gene>
<evidence type="ECO:0000313" key="3">
    <source>
        <dbReference type="EMBL" id="MBK5927927.1"/>
    </source>
</evidence>
<keyword evidence="2" id="KW-0472">Membrane</keyword>
<feature type="compositionally biased region" description="Basic and acidic residues" evidence="1">
    <location>
        <begin position="194"/>
        <end position="209"/>
    </location>
</feature>
<organism evidence="3 4">
    <name type="scientific">Rhodobaculum claviforme</name>
    <dbReference type="NCBI Taxonomy" id="1549854"/>
    <lineage>
        <taxon>Bacteria</taxon>
        <taxon>Pseudomonadati</taxon>
        <taxon>Pseudomonadota</taxon>
        <taxon>Alphaproteobacteria</taxon>
        <taxon>Rhodobacterales</taxon>
        <taxon>Paracoccaceae</taxon>
        <taxon>Rhodobaculum</taxon>
    </lineage>
</organism>
<evidence type="ECO:0000256" key="1">
    <source>
        <dbReference type="SAM" id="MobiDB-lite"/>
    </source>
</evidence>
<keyword evidence="2" id="KW-1133">Transmembrane helix</keyword>
<name>A0A934TMJ7_9RHOB</name>
<protein>
    <submittedName>
        <fullName evidence="3">Uncharacterized protein</fullName>
    </submittedName>
</protein>
<keyword evidence="4" id="KW-1185">Reference proteome</keyword>
<dbReference type="AlphaFoldDB" id="A0A934TMJ7"/>
<comment type="caution">
    <text evidence="3">The sequence shown here is derived from an EMBL/GenBank/DDBJ whole genome shotgun (WGS) entry which is preliminary data.</text>
</comment>
<proteinExistence type="predicted"/>
<evidence type="ECO:0000313" key="4">
    <source>
        <dbReference type="Proteomes" id="UP000706333"/>
    </source>
</evidence>
<feature type="transmembrane region" description="Helical" evidence="2">
    <location>
        <begin position="156"/>
        <end position="177"/>
    </location>
</feature>
<reference evidence="3" key="1">
    <citation type="submission" date="2017-05" db="EMBL/GenBank/DDBJ databases">
        <authorList>
            <person name="Imhoff J.F."/>
            <person name="Rahn T."/>
            <person name="Kuenzel S."/>
            <person name="Neulinger S.C."/>
        </authorList>
    </citation>
    <scope>NUCLEOTIDE SEQUENCE</scope>
    <source>
        <strain evidence="3">LMG 28126</strain>
    </source>
</reference>
<dbReference type="EMBL" id="NHSD01000281">
    <property type="protein sequence ID" value="MBK5927927.1"/>
    <property type="molecule type" value="Genomic_DNA"/>
</dbReference>
<sequence length="263" mass="27608">MMVSIVAATAMICAGWGPEDCHKTTWSSPAAIHRNAVVAMDCGGSADGALRCGTAALHRVAHATDPAVVGLPTVAPAISLLAQADPLQGTALPILPHAGPRHAGLSHGDPGVLGQLAAAPGMTAVGALAAAPARLWEALVLATDDAAPSPIARQDALLIGAALWLMTAAIFTVGLLLRRRSRARGKYRPGSGVRLRERPTDWPPTDHWDRRVHHIVPQTPTASARTLPAEEAPHPQRTSGSGSRRRRSGTRSLHRRFSYSTLD</sequence>
<keyword evidence="2" id="KW-0812">Transmembrane</keyword>